<gene>
    <name evidence="3" type="ORF">FGG08_006360</name>
</gene>
<feature type="compositionally biased region" description="Basic and acidic residues" evidence="2">
    <location>
        <begin position="118"/>
        <end position="130"/>
    </location>
</feature>
<dbReference type="EMBL" id="JAGHQL010000180">
    <property type="protein sequence ID" value="KAH0536792.1"/>
    <property type="molecule type" value="Genomic_DNA"/>
</dbReference>
<keyword evidence="1" id="KW-0175">Coiled coil</keyword>
<evidence type="ECO:0000256" key="1">
    <source>
        <dbReference type="SAM" id="Coils"/>
    </source>
</evidence>
<feature type="compositionally biased region" description="Low complexity" evidence="2">
    <location>
        <begin position="158"/>
        <end position="171"/>
    </location>
</feature>
<feature type="region of interest" description="Disordered" evidence="2">
    <location>
        <begin position="92"/>
        <end position="171"/>
    </location>
</feature>
<comment type="caution">
    <text evidence="3">The sequence shown here is derived from an EMBL/GenBank/DDBJ whole genome shotgun (WGS) entry which is preliminary data.</text>
</comment>
<sequence length="171" mass="19734">MTDHFLIRKVLMNPAFLEVHKKEKLALEEGWGVGVKYQLEIHRARLAHQKSVNLELEEKVRKLDEEAVGVRRATEEQTAWEDEMLQRAIQLSRTPMIDPDLRSDDTNPRDNSLNTEGDSGRSEWETVTQKDKKKVKGLPDKDIEEWLETLPEHADDNLSWGSWTSTLSSEG</sequence>
<accession>A0A9P8KV15</accession>
<feature type="compositionally biased region" description="Basic and acidic residues" evidence="2">
    <location>
        <begin position="99"/>
        <end position="108"/>
    </location>
</feature>
<reference evidence="3" key="1">
    <citation type="submission" date="2021-03" db="EMBL/GenBank/DDBJ databases">
        <title>Comparative genomics and phylogenomic investigation of the class Geoglossomycetes provide insights into ecological specialization and systematics.</title>
        <authorList>
            <person name="Melie T."/>
            <person name="Pirro S."/>
            <person name="Miller A.N."/>
            <person name="Quandt A."/>
        </authorList>
    </citation>
    <scope>NUCLEOTIDE SEQUENCE</scope>
    <source>
        <strain evidence="3">GBOQ0MN5Z8</strain>
    </source>
</reference>
<evidence type="ECO:0000313" key="4">
    <source>
        <dbReference type="Proteomes" id="UP000698800"/>
    </source>
</evidence>
<feature type="coiled-coil region" evidence="1">
    <location>
        <begin position="46"/>
        <end position="73"/>
    </location>
</feature>
<evidence type="ECO:0000256" key="2">
    <source>
        <dbReference type="SAM" id="MobiDB-lite"/>
    </source>
</evidence>
<protein>
    <submittedName>
        <fullName evidence="3">Uncharacterized protein</fullName>
    </submittedName>
</protein>
<dbReference type="Proteomes" id="UP000698800">
    <property type="component" value="Unassembled WGS sequence"/>
</dbReference>
<keyword evidence="4" id="KW-1185">Reference proteome</keyword>
<dbReference type="AlphaFoldDB" id="A0A9P8KV15"/>
<proteinExistence type="predicted"/>
<evidence type="ECO:0000313" key="3">
    <source>
        <dbReference type="EMBL" id="KAH0536792.1"/>
    </source>
</evidence>
<name>A0A9P8KV15_9PEZI</name>
<organism evidence="3 4">
    <name type="scientific">Glutinoglossum americanum</name>
    <dbReference type="NCBI Taxonomy" id="1670608"/>
    <lineage>
        <taxon>Eukaryota</taxon>
        <taxon>Fungi</taxon>
        <taxon>Dikarya</taxon>
        <taxon>Ascomycota</taxon>
        <taxon>Pezizomycotina</taxon>
        <taxon>Geoglossomycetes</taxon>
        <taxon>Geoglossales</taxon>
        <taxon>Geoglossaceae</taxon>
        <taxon>Glutinoglossum</taxon>
    </lineage>
</organism>